<reference evidence="14" key="1">
    <citation type="submission" date="2016-04" db="EMBL/GenBank/DDBJ databases">
        <authorList>
            <person name="Evans L.H."/>
            <person name="Alamgir A."/>
            <person name="Owens N."/>
            <person name="Weber N.D."/>
            <person name="Virtaneva K."/>
            <person name="Barbian K."/>
            <person name="Babar A."/>
            <person name="Rosenke K."/>
        </authorList>
    </citation>
    <scope>NUCLEOTIDE SEQUENCE [LARGE SCALE GENOMIC DNA]</scope>
    <source>
        <strain evidence="14">CBS 101.48</strain>
    </source>
</reference>
<keyword evidence="8 11" id="KW-0012">Acyltransferase</keyword>
<keyword evidence="15" id="KW-1185">Reference proteome</keyword>
<feature type="domain" description="Palmitoyltransferase DHHC" evidence="13">
    <location>
        <begin position="325"/>
        <end position="452"/>
    </location>
</feature>
<sequence>MAFGLDKGEQYASYPSPCTLSDSLKGDPTTTARSLSSSASSIHSSTTSSTMAPPPVPPLPPNGYSILRKTPRTISSIEQFDFKSFPEQATSNTKHPSLPSSSGLTNLSSFSADTFTTLMKQPAQQQQQKENGEKASDNSNAISNNNSSTVIPLESLRPTRNSIVPEPGSVENGLDRQRQQLQDTHTHLMTCDGSHAQPTGRRQRNYQVFPGNSTFFCGGRFMTSQAYWAFIIAFIMIVAPSVLFGIFTCPFLWSNLHPAVPIVFAYMFAIAIASMFKVSWSDPGVIPRGLDPIPTLESFDDHSSIWTQPFPADRCVKIKDEMWNLKYCGTCKIYRPPRASHCRQCDNCVENDDHHCIWLNNCIGKRNYRPFFTFIVTCTLMAIYLIVFTVLHLFMAARQIRPDINFDLVFQTTPVSFVLAIVGVFLLWMVGGLTSYHCHLVWKGISTHEKLRSTLWEDQRTGHPNPYGKRNPIVNIIQILCRPQPKSLFFITQPSHLRRRKYTDMP</sequence>
<feature type="transmembrane region" description="Helical" evidence="11">
    <location>
        <begin position="226"/>
        <end position="253"/>
    </location>
</feature>
<dbReference type="InParanoid" id="A0A168NLU5"/>
<feature type="transmembrane region" description="Helical" evidence="11">
    <location>
        <begin position="259"/>
        <end position="278"/>
    </location>
</feature>
<feature type="region of interest" description="Disordered" evidence="12">
    <location>
        <begin position="119"/>
        <end position="173"/>
    </location>
</feature>
<dbReference type="GO" id="GO:0005794">
    <property type="term" value="C:Golgi apparatus"/>
    <property type="evidence" value="ECO:0007669"/>
    <property type="project" value="TreeGrafter"/>
</dbReference>
<keyword evidence="5 11" id="KW-0472">Membrane</keyword>
<evidence type="ECO:0000256" key="10">
    <source>
        <dbReference type="ARBA" id="ARBA00048048"/>
    </source>
</evidence>
<proteinExistence type="inferred from homology"/>
<evidence type="ECO:0000256" key="9">
    <source>
        <dbReference type="ARBA" id="ARBA00023463"/>
    </source>
</evidence>
<dbReference type="PROSITE" id="PS50216">
    <property type="entry name" value="DHHC"/>
    <property type="match status" value="1"/>
</dbReference>
<feature type="compositionally biased region" description="Pro residues" evidence="12">
    <location>
        <begin position="52"/>
        <end position="61"/>
    </location>
</feature>
<keyword evidence="2 11" id="KW-0808">Transferase</keyword>
<dbReference type="OrthoDB" id="9909019at2759"/>
<dbReference type="EMBL" id="LT553414">
    <property type="protein sequence ID" value="SAM00796.1"/>
    <property type="molecule type" value="Genomic_DNA"/>
</dbReference>
<evidence type="ECO:0000256" key="8">
    <source>
        <dbReference type="ARBA" id="ARBA00023315"/>
    </source>
</evidence>
<feature type="region of interest" description="Disordered" evidence="12">
    <location>
        <begin position="1"/>
        <end position="67"/>
    </location>
</feature>
<keyword evidence="3 11" id="KW-0812">Transmembrane</keyword>
<organism evidence="14">
    <name type="scientific">Absidia glauca</name>
    <name type="common">Pin mould</name>
    <dbReference type="NCBI Taxonomy" id="4829"/>
    <lineage>
        <taxon>Eukaryota</taxon>
        <taxon>Fungi</taxon>
        <taxon>Fungi incertae sedis</taxon>
        <taxon>Mucoromycota</taxon>
        <taxon>Mucoromycotina</taxon>
        <taxon>Mucoromycetes</taxon>
        <taxon>Mucorales</taxon>
        <taxon>Cunninghamellaceae</taxon>
        <taxon>Absidia</taxon>
    </lineage>
</organism>
<evidence type="ECO:0000259" key="13">
    <source>
        <dbReference type="Pfam" id="PF01529"/>
    </source>
</evidence>
<dbReference type="PANTHER" id="PTHR22883:SF43">
    <property type="entry name" value="PALMITOYLTRANSFERASE APP"/>
    <property type="match status" value="1"/>
</dbReference>
<evidence type="ECO:0000256" key="1">
    <source>
        <dbReference type="ARBA" id="ARBA00004127"/>
    </source>
</evidence>
<dbReference type="GO" id="GO:0006612">
    <property type="term" value="P:protein targeting to membrane"/>
    <property type="evidence" value="ECO:0007669"/>
    <property type="project" value="TreeGrafter"/>
</dbReference>
<dbReference type="FunCoup" id="A0A168NLU5">
    <property type="interactions" value="318"/>
</dbReference>
<evidence type="ECO:0000313" key="14">
    <source>
        <dbReference type="EMBL" id="SAM00796.1"/>
    </source>
</evidence>
<dbReference type="InterPro" id="IPR039859">
    <property type="entry name" value="PFA4/ZDH16/20/ERF2-like"/>
</dbReference>
<comment type="similarity">
    <text evidence="9">Belongs to the DHHC palmitoyltransferase family. ERF2/ZDHHC9 subfamily.</text>
</comment>
<dbReference type="PANTHER" id="PTHR22883">
    <property type="entry name" value="ZINC FINGER DHHC DOMAIN CONTAINING PROTEIN"/>
    <property type="match status" value="1"/>
</dbReference>
<dbReference type="GO" id="GO:0019706">
    <property type="term" value="F:protein-cysteine S-palmitoyltransferase activity"/>
    <property type="evidence" value="ECO:0007669"/>
    <property type="project" value="UniProtKB-EC"/>
</dbReference>
<evidence type="ECO:0000256" key="5">
    <source>
        <dbReference type="ARBA" id="ARBA00023136"/>
    </source>
</evidence>
<evidence type="ECO:0000313" key="15">
    <source>
        <dbReference type="Proteomes" id="UP000078561"/>
    </source>
</evidence>
<evidence type="ECO:0000256" key="3">
    <source>
        <dbReference type="ARBA" id="ARBA00022692"/>
    </source>
</evidence>
<evidence type="ECO:0000256" key="12">
    <source>
        <dbReference type="SAM" id="MobiDB-lite"/>
    </source>
</evidence>
<dbReference type="EC" id="2.3.1.225" evidence="11"/>
<keyword evidence="6" id="KW-0564">Palmitate</keyword>
<feature type="compositionally biased region" description="Low complexity" evidence="12">
    <location>
        <begin position="29"/>
        <end position="50"/>
    </location>
</feature>
<feature type="compositionally biased region" description="Low complexity" evidence="12">
    <location>
        <begin position="137"/>
        <end position="148"/>
    </location>
</feature>
<name>A0A168NLU5_ABSGL</name>
<feature type="transmembrane region" description="Helical" evidence="11">
    <location>
        <begin position="415"/>
        <end position="442"/>
    </location>
</feature>
<comment type="catalytic activity">
    <reaction evidence="10 11">
        <text>L-cysteinyl-[protein] + hexadecanoyl-CoA = S-hexadecanoyl-L-cysteinyl-[protein] + CoA</text>
        <dbReference type="Rhea" id="RHEA:36683"/>
        <dbReference type="Rhea" id="RHEA-COMP:10131"/>
        <dbReference type="Rhea" id="RHEA-COMP:11032"/>
        <dbReference type="ChEBI" id="CHEBI:29950"/>
        <dbReference type="ChEBI" id="CHEBI:57287"/>
        <dbReference type="ChEBI" id="CHEBI:57379"/>
        <dbReference type="ChEBI" id="CHEBI:74151"/>
        <dbReference type="EC" id="2.3.1.225"/>
    </reaction>
</comment>
<evidence type="ECO:0000256" key="7">
    <source>
        <dbReference type="ARBA" id="ARBA00023288"/>
    </source>
</evidence>
<evidence type="ECO:0000256" key="4">
    <source>
        <dbReference type="ARBA" id="ARBA00022989"/>
    </source>
</evidence>
<evidence type="ECO:0000256" key="2">
    <source>
        <dbReference type="ARBA" id="ARBA00022679"/>
    </source>
</evidence>
<evidence type="ECO:0000256" key="11">
    <source>
        <dbReference type="RuleBase" id="RU079119"/>
    </source>
</evidence>
<dbReference type="Pfam" id="PF01529">
    <property type="entry name" value="DHHC"/>
    <property type="match status" value="1"/>
</dbReference>
<feature type="transmembrane region" description="Helical" evidence="11">
    <location>
        <begin position="371"/>
        <end position="395"/>
    </location>
</feature>
<keyword evidence="4 11" id="KW-1133">Transmembrane helix</keyword>
<keyword evidence="7" id="KW-0449">Lipoprotein</keyword>
<gene>
    <name evidence="14" type="primary">ABSGL_06519.1 scaffold 8356</name>
</gene>
<comment type="subcellular location">
    <subcellularLocation>
        <location evidence="1">Endomembrane system</location>
        <topology evidence="1">Multi-pass membrane protein</topology>
    </subcellularLocation>
</comment>
<protein>
    <recommendedName>
        <fullName evidence="11">Palmitoyltransferase</fullName>
        <ecNumber evidence="11">2.3.1.225</ecNumber>
    </recommendedName>
</protein>
<dbReference type="InterPro" id="IPR001594">
    <property type="entry name" value="Palmitoyltrfase_DHHC"/>
</dbReference>
<dbReference type="GO" id="GO:0005783">
    <property type="term" value="C:endoplasmic reticulum"/>
    <property type="evidence" value="ECO:0007669"/>
    <property type="project" value="TreeGrafter"/>
</dbReference>
<comment type="domain">
    <text evidence="11">The DHHC domain is required for palmitoyltransferase activity.</text>
</comment>
<accession>A0A168NLU5</accession>
<evidence type="ECO:0000256" key="6">
    <source>
        <dbReference type="ARBA" id="ARBA00023139"/>
    </source>
</evidence>
<dbReference type="STRING" id="4829.A0A168NLU5"/>
<dbReference type="Proteomes" id="UP000078561">
    <property type="component" value="Unassembled WGS sequence"/>
</dbReference>
<dbReference type="AlphaFoldDB" id="A0A168NLU5"/>